<dbReference type="Pfam" id="PF02955">
    <property type="entry name" value="GSH-S_ATP"/>
    <property type="match status" value="1"/>
</dbReference>
<dbReference type="SUPFAM" id="SSF56059">
    <property type="entry name" value="Glutathione synthetase ATP-binding domain-like"/>
    <property type="match status" value="1"/>
</dbReference>
<reference evidence="3" key="1">
    <citation type="submission" date="2020-08" db="EMBL/GenBank/DDBJ databases">
        <title>Whole genome shotgun sequence of Polymorphospora rubra NBRC 101157.</title>
        <authorList>
            <person name="Komaki H."/>
            <person name="Tamura T."/>
        </authorList>
    </citation>
    <scope>NUCLEOTIDE SEQUENCE</scope>
    <source>
        <strain evidence="3">NBRC 101157</strain>
    </source>
</reference>
<dbReference type="GO" id="GO:0005524">
    <property type="term" value="F:ATP binding"/>
    <property type="evidence" value="ECO:0007669"/>
    <property type="project" value="InterPro"/>
</dbReference>
<gene>
    <name evidence="3" type="ORF">Prubr_18140</name>
</gene>
<dbReference type="NCBIfam" id="TIGR04187">
    <property type="entry name" value="GRASP_SAV_5884"/>
    <property type="match status" value="1"/>
</dbReference>
<dbReference type="KEGG" id="pry:Prubr_18140"/>
<name>A0A810MYY6_9ACTN</name>
<dbReference type="GO" id="GO:0005737">
    <property type="term" value="C:cytoplasm"/>
    <property type="evidence" value="ECO:0007669"/>
    <property type="project" value="TreeGrafter"/>
</dbReference>
<dbReference type="Gene3D" id="3.30.470.20">
    <property type="entry name" value="ATP-grasp fold, B domain"/>
    <property type="match status" value="1"/>
</dbReference>
<dbReference type="GO" id="GO:0009432">
    <property type="term" value="P:SOS response"/>
    <property type="evidence" value="ECO:0007669"/>
    <property type="project" value="TreeGrafter"/>
</dbReference>
<dbReference type="RefSeq" id="WP_212823643.1">
    <property type="nucleotide sequence ID" value="NZ_AP023359.1"/>
</dbReference>
<dbReference type="PANTHER" id="PTHR21621">
    <property type="entry name" value="RIBOSOMAL PROTEIN S6 MODIFICATION PROTEIN"/>
    <property type="match status" value="1"/>
</dbReference>
<dbReference type="InterPro" id="IPR048936">
    <property type="entry name" value="MvdD-like_ATPgrasp"/>
</dbReference>
<dbReference type="GO" id="GO:0004363">
    <property type="term" value="F:glutathione synthase activity"/>
    <property type="evidence" value="ECO:0007669"/>
    <property type="project" value="InterPro"/>
</dbReference>
<evidence type="ECO:0000313" key="3">
    <source>
        <dbReference type="EMBL" id="BCJ64793.1"/>
    </source>
</evidence>
<evidence type="ECO:0000259" key="1">
    <source>
        <dbReference type="Pfam" id="PF02955"/>
    </source>
</evidence>
<evidence type="ECO:0000259" key="2">
    <source>
        <dbReference type="Pfam" id="PF21068"/>
    </source>
</evidence>
<keyword evidence="4" id="KW-1185">Reference proteome</keyword>
<dbReference type="GO" id="GO:0018169">
    <property type="term" value="F:ribosomal S6-glutamic acid ligase activity"/>
    <property type="evidence" value="ECO:0007669"/>
    <property type="project" value="TreeGrafter"/>
</dbReference>
<organism evidence="3 4">
    <name type="scientific">Polymorphospora rubra</name>
    <dbReference type="NCBI Taxonomy" id="338584"/>
    <lineage>
        <taxon>Bacteria</taxon>
        <taxon>Bacillati</taxon>
        <taxon>Actinomycetota</taxon>
        <taxon>Actinomycetes</taxon>
        <taxon>Micromonosporales</taxon>
        <taxon>Micromonosporaceae</taxon>
        <taxon>Polymorphospora</taxon>
    </lineage>
</organism>
<dbReference type="EMBL" id="AP023359">
    <property type="protein sequence ID" value="BCJ64793.1"/>
    <property type="molecule type" value="Genomic_DNA"/>
</dbReference>
<evidence type="ECO:0000313" key="4">
    <source>
        <dbReference type="Proteomes" id="UP000680866"/>
    </source>
</evidence>
<sequence>MTVLIVSTRSDWSAEQVANQLRDRGVRYAWLDVGAFPLDLTLVAELDDGAWSGGLTGAASVDLREVTSVFYRRPSDFTLPAGMSGPERRFARAQARVGLGGILSSLPARWINHPAVLADAEYKPRQLVTASRAGMAVPPTLITNQAEAVRKFAARYGDLIVKPLAEPIVEEAGSHTAVWTRKVITADLDDLAGVETTAHLFQQWVPKRFEVRLTVVGDRMFPVAIHAGSEQARVDWRSDYDALSYELVDCPPDIAGQVADYCRALGLAYAAFDFVVTTGGRWVFLECNGAGQWGWLAEELNLPIAAALADELTKE</sequence>
<proteinExistence type="predicted"/>
<feature type="domain" description="MvdD-like pre-ATP grasp" evidence="2">
    <location>
        <begin position="2"/>
        <end position="113"/>
    </location>
</feature>
<dbReference type="PANTHER" id="PTHR21621:SF0">
    <property type="entry name" value="BETA-CITRYLGLUTAMATE SYNTHASE B-RELATED"/>
    <property type="match status" value="1"/>
</dbReference>
<dbReference type="Pfam" id="PF21068">
    <property type="entry name" value="ATPgraspMvdD"/>
    <property type="match status" value="1"/>
</dbReference>
<protein>
    <submittedName>
        <fullName evidence="3">ATP-grasp ribosomal peptide maturase</fullName>
    </submittedName>
</protein>
<dbReference type="Proteomes" id="UP000680866">
    <property type="component" value="Chromosome"/>
</dbReference>
<accession>A0A810MYY6</accession>
<dbReference type="InterPro" id="IPR004218">
    <property type="entry name" value="GSHS_ATP-bd"/>
</dbReference>
<dbReference type="AlphaFoldDB" id="A0A810MYY6"/>
<feature type="domain" description="Prokaryotic glutathione synthetase ATP-binding" evidence="1">
    <location>
        <begin position="136"/>
        <end position="275"/>
    </location>
</feature>
<dbReference type="InterPro" id="IPR026449">
    <property type="entry name" value="GRASP_SAV_5884"/>
</dbReference>